<dbReference type="CDD" id="cd14279">
    <property type="entry name" value="CUE"/>
    <property type="match status" value="1"/>
</dbReference>
<evidence type="ECO:0008006" key="3">
    <source>
        <dbReference type="Google" id="ProtNLM"/>
    </source>
</evidence>
<reference evidence="1 2" key="1">
    <citation type="journal article" date="2019" name="Int. J. Syst. Evol. Microbiol.">
        <title>The Global Catalogue of Microorganisms (GCM) 10K type strain sequencing project: providing services to taxonomists for standard genome sequencing and annotation.</title>
        <authorList>
            <consortium name="The Broad Institute Genomics Platform"/>
            <consortium name="The Broad Institute Genome Sequencing Center for Infectious Disease"/>
            <person name="Wu L."/>
            <person name="Ma J."/>
        </authorList>
    </citation>
    <scope>NUCLEOTIDE SEQUENCE [LARGE SCALE GENOMIC DNA]</scope>
    <source>
        <strain evidence="1 2">JCM 10303</strain>
    </source>
</reference>
<evidence type="ECO:0000313" key="2">
    <source>
        <dbReference type="Proteomes" id="UP001500729"/>
    </source>
</evidence>
<dbReference type="EMBL" id="BAAAGS010000081">
    <property type="protein sequence ID" value="GAA0559530.1"/>
    <property type="molecule type" value="Genomic_DNA"/>
</dbReference>
<gene>
    <name evidence="1" type="ORF">GCM10009533_66020</name>
</gene>
<proteinExistence type="predicted"/>
<organism evidence="1 2">
    <name type="scientific">Saccharopolyspora erythraea</name>
    <name type="common">Streptomyces erythraeus</name>
    <dbReference type="NCBI Taxonomy" id="1836"/>
    <lineage>
        <taxon>Bacteria</taxon>
        <taxon>Bacillati</taxon>
        <taxon>Actinomycetota</taxon>
        <taxon>Actinomycetes</taxon>
        <taxon>Pseudonocardiales</taxon>
        <taxon>Pseudonocardiaceae</taxon>
        <taxon>Saccharopolyspora</taxon>
    </lineage>
</organism>
<sequence>MKVTRWGAGETVGNHAGWLWTRPVLRWRSGRRLRELGVPRRFRMEHLRGALEGRLGKPIFFGVVDLPAAAPSGLVLTTGEAILVVADAQLRTSHRWHVWLHELMHLVWGHVGTPEPDSLGALRTMFPTLPDDVLEQVLSRTTCEHGHEIEAEMLAALCHVRMASWRAAEEERQDMPAEVAAALQRFQDLLG</sequence>
<keyword evidence="2" id="KW-1185">Reference proteome</keyword>
<comment type="caution">
    <text evidence="1">The sequence shown here is derived from an EMBL/GenBank/DDBJ whole genome shotgun (WGS) entry which is preliminary data.</text>
</comment>
<name>A0ABN1E651_SACER</name>
<protein>
    <recommendedName>
        <fullName evidence="3">IrrE N-terminal-like domain-containing protein</fullName>
    </recommendedName>
</protein>
<evidence type="ECO:0000313" key="1">
    <source>
        <dbReference type="EMBL" id="GAA0559530.1"/>
    </source>
</evidence>
<dbReference type="Proteomes" id="UP001500729">
    <property type="component" value="Unassembled WGS sequence"/>
</dbReference>
<accession>A0ABN1E651</accession>